<comment type="caution">
    <text evidence="1">The sequence shown here is derived from an EMBL/GenBank/DDBJ whole genome shotgun (WGS) entry which is preliminary data.</text>
</comment>
<keyword evidence="2" id="KW-1185">Reference proteome</keyword>
<accession>A0ACC2DH18</accession>
<evidence type="ECO:0000313" key="1">
    <source>
        <dbReference type="EMBL" id="KAJ7553491.1"/>
    </source>
</evidence>
<dbReference type="Proteomes" id="UP001162992">
    <property type="component" value="Chromosome 6"/>
</dbReference>
<gene>
    <name evidence="1" type="ORF">O6H91_06G100100</name>
</gene>
<protein>
    <submittedName>
        <fullName evidence="1">Uncharacterized protein</fullName>
    </submittedName>
</protein>
<reference evidence="2" key="1">
    <citation type="journal article" date="2024" name="Proc. Natl. Acad. Sci. U.S.A.">
        <title>Extraordinary preservation of gene collinearity over three hundred million years revealed in homosporous lycophytes.</title>
        <authorList>
            <person name="Li C."/>
            <person name="Wickell D."/>
            <person name="Kuo L.Y."/>
            <person name="Chen X."/>
            <person name="Nie B."/>
            <person name="Liao X."/>
            <person name="Peng D."/>
            <person name="Ji J."/>
            <person name="Jenkins J."/>
            <person name="Williams M."/>
            <person name="Shu S."/>
            <person name="Plott C."/>
            <person name="Barry K."/>
            <person name="Rajasekar S."/>
            <person name="Grimwood J."/>
            <person name="Han X."/>
            <person name="Sun S."/>
            <person name="Hou Z."/>
            <person name="He W."/>
            <person name="Dai G."/>
            <person name="Sun C."/>
            <person name="Schmutz J."/>
            <person name="Leebens-Mack J.H."/>
            <person name="Li F.W."/>
            <person name="Wang L."/>
        </authorList>
    </citation>
    <scope>NUCLEOTIDE SEQUENCE [LARGE SCALE GENOMIC DNA]</scope>
    <source>
        <strain evidence="2">cv. PW_Plant_1</strain>
    </source>
</reference>
<dbReference type="EMBL" id="CM055097">
    <property type="protein sequence ID" value="KAJ7553491.1"/>
    <property type="molecule type" value="Genomic_DNA"/>
</dbReference>
<sequence>MPRVGFVLSEFVQVFQRFQCIPMNPIFHHATLPSHQIPVTRERTTLGEHLDKIHSTKCHARPNSPELSFLHETKQEIALQQRKRQSLLELQGFRNGRSIERIRYS</sequence>
<name>A0ACC2DH18_DIPCM</name>
<proteinExistence type="predicted"/>
<evidence type="ECO:0000313" key="2">
    <source>
        <dbReference type="Proteomes" id="UP001162992"/>
    </source>
</evidence>
<organism evidence="1 2">
    <name type="scientific">Diphasiastrum complanatum</name>
    <name type="common">Issler's clubmoss</name>
    <name type="synonym">Lycopodium complanatum</name>
    <dbReference type="NCBI Taxonomy" id="34168"/>
    <lineage>
        <taxon>Eukaryota</taxon>
        <taxon>Viridiplantae</taxon>
        <taxon>Streptophyta</taxon>
        <taxon>Embryophyta</taxon>
        <taxon>Tracheophyta</taxon>
        <taxon>Lycopodiopsida</taxon>
        <taxon>Lycopodiales</taxon>
        <taxon>Lycopodiaceae</taxon>
        <taxon>Lycopodioideae</taxon>
        <taxon>Diphasiastrum</taxon>
    </lineage>
</organism>